<sequence length="206" mass="23766">MNSMTSETKPCGDVDDAIHELGQMSVDMDAPKPFCLREHLEKLRLLDRCERAALHPWNKSSEEAAGLDCSRHDVGQGQENERQHQWLNLARASPFRMFNRLHRGSCPARLSQLSLNAHRNLKPYSIPWRREERVRTKSENSDTLDDYVDTWMIPTIMPKLELPDSIAVLPEPTILRSRSLEDVRSPSAEEDLDDMSLEIQRLHVNE</sequence>
<dbReference type="EMBL" id="CADEPI010000165">
    <property type="protein sequence ID" value="CAB3378467.1"/>
    <property type="molecule type" value="Genomic_DNA"/>
</dbReference>
<organism evidence="1 2">
    <name type="scientific">Cloeon dipterum</name>
    <dbReference type="NCBI Taxonomy" id="197152"/>
    <lineage>
        <taxon>Eukaryota</taxon>
        <taxon>Metazoa</taxon>
        <taxon>Ecdysozoa</taxon>
        <taxon>Arthropoda</taxon>
        <taxon>Hexapoda</taxon>
        <taxon>Insecta</taxon>
        <taxon>Pterygota</taxon>
        <taxon>Palaeoptera</taxon>
        <taxon>Ephemeroptera</taxon>
        <taxon>Pisciforma</taxon>
        <taxon>Baetidae</taxon>
        <taxon>Cloeon</taxon>
    </lineage>
</organism>
<protein>
    <submittedName>
        <fullName evidence="1">Uncharacterized protein</fullName>
    </submittedName>
</protein>
<reference evidence="1 2" key="1">
    <citation type="submission" date="2020-04" db="EMBL/GenBank/DDBJ databases">
        <authorList>
            <person name="Alioto T."/>
            <person name="Alioto T."/>
            <person name="Gomez Garrido J."/>
        </authorList>
    </citation>
    <scope>NUCLEOTIDE SEQUENCE [LARGE SCALE GENOMIC DNA]</scope>
</reference>
<accession>A0A8S1D882</accession>
<gene>
    <name evidence="1" type="ORF">CLODIP_2_CD10557</name>
</gene>
<evidence type="ECO:0000313" key="2">
    <source>
        <dbReference type="Proteomes" id="UP000494165"/>
    </source>
</evidence>
<proteinExistence type="predicted"/>
<dbReference type="OrthoDB" id="10050556at2759"/>
<evidence type="ECO:0000313" key="1">
    <source>
        <dbReference type="EMBL" id="CAB3378467.1"/>
    </source>
</evidence>
<dbReference type="AlphaFoldDB" id="A0A8S1D882"/>
<dbReference type="Proteomes" id="UP000494165">
    <property type="component" value="Unassembled WGS sequence"/>
</dbReference>
<comment type="caution">
    <text evidence="1">The sequence shown here is derived from an EMBL/GenBank/DDBJ whole genome shotgun (WGS) entry which is preliminary data.</text>
</comment>
<keyword evidence="2" id="KW-1185">Reference proteome</keyword>
<name>A0A8S1D882_9INSE</name>